<organism evidence="1">
    <name type="scientific">Cuerna arida</name>
    <dbReference type="NCBI Taxonomy" id="1464854"/>
    <lineage>
        <taxon>Eukaryota</taxon>
        <taxon>Metazoa</taxon>
        <taxon>Ecdysozoa</taxon>
        <taxon>Arthropoda</taxon>
        <taxon>Hexapoda</taxon>
        <taxon>Insecta</taxon>
        <taxon>Pterygota</taxon>
        <taxon>Neoptera</taxon>
        <taxon>Paraneoptera</taxon>
        <taxon>Hemiptera</taxon>
        <taxon>Auchenorrhyncha</taxon>
        <taxon>Membracoidea</taxon>
        <taxon>Cicadellidae</taxon>
        <taxon>Cicadellinae</taxon>
        <taxon>Proconiini</taxon>
        <taxon>Cuerna</taxon>
    </lineage>
</organism>
<sequence length="113" mass="12755">THQPNKTKNTIFSKHSNPKHDSKKLKLVILSDSHGKHFSNLIERKSHFDVCSFVRSGAKFNKVTEEVMELSKGLGKKDFLLIIGGTNDMEATNTTQLLDDVDRVITHTNHTNL</sequence>
<feature type="non-terminal residue" evidence="1">
    <location>
        <position position="1"/>
    </location>
</feature>
<feature type="non-terminal residue" evidence="1">
    <location>
        <position position="113"/>
    </location>
</feature>
<dbReference type="AlphaFoldDB" id="A0A1B6FEJ5"/>
<accession>A0A1B6FEJ5</accession>
<reference evidence="1" key="1">
    <citation type="submission" date="2015-11" db="EMBL/GenBank/DDBJ databases">
        <title>De novo transcriptome assembly of four potential Pierce s Disease insect vectors from Arizona vineyards.</title>
        <authorList>
            <person name="Tassone E.E."/>
        </authorList>
    </citation>
    <scope>NUCLEOTIDE SEQUENCE</scope>
</reference>
<proteinExistence type="predicted"/>
<name>A0A1B6FEJ5_9HEMI</name>
<evidence type="ECO:0000313" key="1">
    <source>
        <dbReference type="EMBL" id="JAS48639.1"/>
    </source>
</evidence>
<gene>
    <name evidence="1" type="ORF">g.46726</name>
</gene>
<protein>
    <submittedName>
        <fullName evidence="1">Uncharacterized protein</fullName>
    </submittedName>
</protein>
<dbReference type="EMBL" id="GECZ01021130">
    <property type="protein sequence ID" value="JAS48639.1"/>
    <property type="molecule type" value="Transcribed_RNA"/>
</dbReference>